<protein>
    <submittedName>
        <fullName evidence="1">Uncharacterized protein</fullName>
    </submittedName>
</protein>
<proteinExistence type="predicted"/>
<name>A0ABP5TIB3_9PSEU</name>
<keyword evidence="2" id="KW-1185">Reference proteome</keyword>
<dbReference type="EMBL" id="BAAARA010000009">
    <property type="protein sequence ID" value="GAA2350795.1"/>
    <property type="molecule type" value="Genomic_DNA"/>
</dbReference>
<dbReference type="Proteomes" id="UP001501218">
    <property type="component" value="Unassembled WGS sequence"/>
</dbReference>
<gene>
    <name evidence="1" type="ORF">GCM10009854_30750</name>
</gene>
<accession>A0ABP5TIB3</accession>
<sequence length="78" mass="8100">MGGTVAVRFAAGVVGEARRQAHLAFRPEIGVPTAWRTLCGQEIPAHLAEVADRPAGMPCFGCLSRLPAPQPGAELPPA</sequence>
<comment type="caution">
    <text evidence="1">The sequence shown here is derived from an EMBL/GenBank/DDBJ whole genome shotgun (WGS) entry which is preliminary data.</text>
</comment>
<reference evidence="2" key="1">
    <citation type="journal article" date="2019" name="Int. J. Syst. Evol. Microbiol.">
        <title>The Global Catalogue of Microorganisms (GCM) 10K type strain sequencing project: providing services to taxonomists for standard genome sequencing and annotation.</title>
        <authorList>
            <consortium name="The Broad Institute Genomics Platform"/>
            <consortium name="The Broad Institute Genome Sequencing Center for Infectious Disease"/>
            <person name="Wu L."/>
            <person name="Ma J."/>
        </authorList>
    </citation>
    <scope>NUCLEOTIDE SEQUENCE [LARGE SCALE GENOMIC DNA]</scope>
    <source>
        <strain evidence="2">JCM 16221</strain>
    </source>
</reference>
<dbReference type="RefSeq" id="WP_344132278.1">
    <property type="nucleotide sequence ID" value="NZ_BAAARA010000009.1"/>
</dbReference>
<evidence type="ECO:0000313" key="2">
    <source>
        <dbReference type="Proteomes" id="UP001501218"/>
    </source>
</evidence>
<organism evidence="1 2">
    <name type="scientific">Saccharopolyspora halophila</name>
    <dbReference type="NCBI Taxonomy" id="405551"/>
    <lineage>
        <taxon>Bacteria</taxon>
        <taxon>Bacillati</taxon>
        <taxon>Actinomycetota</taxon>
        <taxon>Actinomycetes</taxon>
        <taxon>Pseudonocardiales</taxon>
        <taxon>Pseudonocardiaceae</taxon>
        <taxon>Saccharopolyspora</taxon>
    </lineage>
</organism>
<evidence type="ECO:0000313" key="1">
    <source>
        <dbReference type="EMBL" id="GAA2350795.1"/>
    </source>
</evidence>